<dbReference type="GO" id="GO:0005524">
    <property type="term" value="F:ATP binding"/>
    <property type="evidence" value="ECO:0007669"/>
    <property type="project" value="UniProtKB-KW"/>
</dbReference>
<reference evidence="15" key="1">
    <citation type="submission" date="2020-11" db="EMBL/GenBank/DDBJ databases">
        <authorList>
            <person name="Tran Van P."/>
        </authorList>
    </citation>
    <scope>NUCLEOTIDE SEQUENCE</scope>
</reference>
<evidence type="ECO:0000256" key="11">
    <source>
        <dbReference type="ARBA" id="ARBA00048344"/>
    </source>
</evidence>
<evidence type="ECO:0000256" key="12">
    <source>
        <dbReference type="RuleBase" id="RU000541"/>
    </source>
</evidence>
<dbReference type="Pfam" id="PF02773">
    <property type="entry name" value="S-AdoMet_synt_C"/>
    <property type="match status" value="1"/>
</dbReference>
<evidence type="ECO:0000256" key="3">
    <source>
        <dbReference type="ARBA" id="ARBA00022563"/>
    </source>
</evidence>
<dbReference type="InterPro" id="IPR022628">
    <property type="entry name" value="S-AdoMet_synt_N"/>
</dbReference>
<evidence type="ECO:0000256" key="7">
    <source>
        <dbReference type="ARBA" id="ARBA00022840"/>
    </source>
</evidence>
<protein>
    <recommendedName>
        <fullName evidence="12">S-adenosylmethionine synthase</fullName>
        <ecNumber evidence="12">2.5.1.6</ecNumber>
    </recommendedName>
</protein>
<evidence type="ECO:0000256" key="13">
    <source>
        <dbReference type="RuleBase" id="RU004462"/>
    </source>
</evidence>
<comment type="similarity">
    <text evidence="2 13">Belongs to the AdoMet synthase family.</text>
</comment>
<dbReference type="Gene3D" id="2.40.50.140">
    <property type="entry name" value="Nucleic acid-binding proteins"/>
    <property type="match status" value="1"/>
</dbReference>
<evidence type="ECO:0000256" key="5">
    <source>
        <dbReference type="ARBA" id="ARBA00022723"/>
    </source>
</evidence>
<evidence type="ECO:0000256" key="2">
    <source>
        <dbReference type="ARBA" id="ARBA00009685"/>
    </source>
</evidence>
<dbReference type="PROSITE" id="PS00376">
    <property type="entry name" value="ADOMET_SYNTHASE_1"/>
    <property type="match status" value="1"/>
</dbReference>
<comment type="cofactor">
    <cofactor evidence="12">
        <name>Mg(2+)</name>
        <dbReference type="ChEBI" id="CHEBI:18420"/>
    </cofactor>
    <text evidence="12">Binds 2 magnesium ions per subunit. The magnesium ions interact primarily with the substrate.</text>
</comment>
<gene>
    <name evidence="15" type="ORF">CTOB1V02_LOCUS43</name>
</gene>
<name>A0A7R8ZJS0_9CRUS</name>
<dbReference type="SUPFAM" id="SSF50249">
    <property type="entry name" value="Nucleic acid-binding proteins"/>
    <property type="match status" value="1"/>
</dbReference>
<keyword evidence="6 12" id="KW-0547">Nucleotide-binding</keyword>
<feature type="region of interest" description="Disordered" evidence="14">
    <location>
        <begin position="403"/>
        <end position="424"/>
    </location>
</feature>
<evidence type="ECO:0000313" key="15">
    <source>
        <dbReference type="EMBL" id="CAD7222024.1"/>
    </source>
</evidence>
<dbReference type="InterPro" id="IPR022636">
    <property type="entry name" value="S-AdoMet_synthetase_sfam"/>
</dbReference>
<keyword evidence="5 12" id="KW-0479">Metal-binding</keyword>
<dbReference type="GO" id="GO:0006730">
    <property type="term" value="P:one-carbon metabolic process"/>
    <property type="evidence" value="ECO:0007669"/>
    <property type="project" value="UniProtKB-KW"/>
</dbReference>
<dbReference type="OrthoDB" id="5852090at2759"/>
<dbReference type="CDD" id="cd04496">
    <property type="entry name" value="SSB_OBF"/>
    <property type="match status" value="1"/>
</dbReference>
<keyword evidence="3 12" id="KW-0554">One-carbon metabolism</keyword>
<dbReference type="SUPFAM" id="SSF55973">
    <property type="entry name" value="S-adenosylmethionine synthetase"/>
    <property type="match status" value="3"/>
</dbReference>
<evidence type="ECO:0000256" key="14">
    <source>
        <dbReference type="SAM" id="MobiDB-lite"/>
    </source>
</evidence>
<dbReference type="InterPro" id="IPR012340">
    <property type="entry name" value="NA-bd_OB-fold"/>
</dbReference>
<evidence type="ECO:0000256" key="6">
    <source>
        <dbReference type="ARBA" id="ARBA00022741"/>
    </source>
</evidence>
<dbReference type="UniPathway" id="UPA00315">
    <property type="reaction ID" value="UER00080"/>
</dbReference>
<comment type="cofactor">
    <cofactor evidence="12">
        <name>K(+)</name>
        <dbReference type="ChEBI" id="CHEBI:29103"/>
    </cofactor>
    <text evidence="12">Binds 1 potassium ion per subunit. The potassium ion interacts primarily with the substrate.</text>
</comment>
<dbReference type="Pfam" id="PF02772">
    <property type="entry name" value="S-AdoMet_synt_M"/>
    <property type="match status" value="1"/>
</dbReference>
<dbReference type="EC" id="2.5.1.6" evidence="12"/>
<dbReference type="PROSITE" id="PS50935">
    <property type="entry name" value="SSB"/>
    <property type="match status" value="1"/>
</dbReference>
<dbReference type="Gene3D" id="3.30.300.10">
    <property type="match status" value="3"/>
</dbReference>
<keyword evidence="10" id="KW-0238">DNA-binding</keyword>
<dbReference type="InterPro" id="IPR011344">
    <property type="entry name" value="ssDNA-bd"/>
</dbReference>
<dbReference type="GO" id="GO:0006556">
    <property type="term" value="P:S-adenosylmethionine biosynthetic process"/>
    <property type="evidence" value="ECO:0007669"/>
    <property type="project" value="UniProtKB-UniPathway"/>
</dbReference>
<evidence type="ECO:0000256" key="1">
    <source>
        <dbReference type="ARBA" id="ARBA00005224"/>
    </source>
</evidence>
<keyword evidence="9 12" id="KW-0630">Potassium</keyword>
<proteinExistence type="inferred from homology"/>
<dbReference type="InterPro" id="IPR022631">
    <property type="entry name" value="ADOMET_SYNTHASE_CS"/>
</dbReference>
<dbReference type="HAMAP" id="MF_00086">
    <property type="entry name" value="S_AdoMet_synth1"/>
    <property type="match status" value="1"/>
</dbReference>
<dbReference type="FunFam" id="3.30.300.10:FF:000004">
    <property type="entry name" value="S-adenosylmethionine synthase"/>
    <property type="match status" value="1"/>
</dbReference>
<dbReference type="InterPro" id="IPR000424">
    <property type="entry name" value="Primosome_PriB/ssb"/>
</dbReference>
<feature type="compositionally biased region" description="Low complexity" evidence="14">
    <location>
        <begin position="112"/>
        <end position="133"/>
    </location>
</feature>
<organism evidence="15">
    <name type="scientific">Cyprideis torosa</name>
    <dbReference type="NCBI Taxonomy" id="163714"/>
    <lineage>
        <taxon>Eukaryota</taxon>
        <taxon>Metazoa</taxon>
        <taxon>Ecdysozoa</taxon>
        <taxon>Arthropoda</taxon>
        <taxon>Crustacea</taxon>
        <taxon>Oligostraca</taxon>
        <taxon>Ostracoda</taxon>
        <taxon>Podocopa</taxon>
        <taxon>Podocopida</taxon>
        <taxon>Cytherocopina</taxon>
        <taxon>Cytheroidea</taxon>
        <taxon>Cytherideidae</taxon>
        <taxon>Cyprideis</taxon>
    </lineage>
</organism>
<dbReference type="HAMAP" id="MF_00984">
    <property type="entry name" value="SSB"/>
    <property type="match status" value="1"/>
</dbReference>
<dbReference type="GO" id="GO:0004478">
    <property type="term" value="F:methionine adenosyltransferase activity"/>
    <property type="evidence" value="ECO:0007669"/>
    <property type="project" value="UniProtKB-EC"/>
</dbReference>
<dbReference type="CDD" id="cd18079">
    <property type="entry name" value="S-AdoMet_synt"/>
    <property type="match status" value="1"/>
</dbReference>
<evidence type="ECO:0000256" key="9">
    <source>
        <dbReference type="ARBA" id="ARBA00022958"/>
    </source>
</evidence>
<dbReference type="SUPFAM" id="SSF82171">
    <property type="entry name" value="DPP6 N-terminal domain-like"/>
    <property type="match status" value="1"/>
</dbReference>
<dbReference type="AlphaFoldDB" id="A0A7R8ZJS0"/>
<accession>A0A7R8ZJS0</accession>
<dbReference type="FunFam" id="3.30.300.10:FF:000003">
    <property type="entry name" value="S-adenosylmethionine synthase"/>
    <property type="match status" value="1"/>
</dbReference>
<keyword evidence="7 12" id="KW-0067">ATP-binding</keyword>
<feature type="region of interest" description="Disordered" evidence="14">
    <location>
        <begin position="96"/>
        <end position="141"/>
    </location>
</feature>
<dbReference type="PROSITE" id="PS00377">
    <property type="entry name" value="ADOMET_SYNTHASE_2"/>
    <property type="match status" value="1"/>
</dbReference>
<dbReference type="GO" id="GO:0006260">
    <property type="term" value="P:DNA replication"/>
    <property type="evidence" value="ECO:0007669"/>
    <property type="project" value="InterPro"/>
</dbReference>
<keyword evidence="4 12" id="KW-0808">Transferase</keyword>
<dbReference type="EMBL" id="OB660025">
    <property type="protein sequence ID" value="CAD7222024.1"/>
    <property type="molecule type" value="Genomic_DNA"/>
</dbReference>
<evidence type="ECO:0000256" key="10">
    <source>
        <dbReference type="ARBA" id="ARBA00023125"/>
    </source>
</evidence>
<dbReference type="PANTHER" id="PTHR11964">
    <property type="entry name" value="S-ADENOSYLMETHIONINE SYNTHETASE"/>
    <property type="match status" value="1"/>
</dbReference>
<comment type="pathway">
    <text evidence="1 12">Amino-acid biosynthesis; S-adenosyl-L-methionine biosynthesis; S-adenosyl-L-methionine from L-methionine: step 1/1.</text>
</comment>
<dbReference type="Pfam" id="PF00438">
    <property type="entry name" value="S-AdoMet_synt_N"/>
    <property type="match status" value="1"/>
</dbReference>
<dbReference type="Pfam" id="PF00436">
    <property type="entry name" value="SSB"/>
    <property type="match status" value="1"/>
</dbReference>
<evidence type="ECO:0000256" key="8">
    <source>
        <dbReference type="ARBA" id="ARBA00022842"/>
    </source>
</evidence>
<sequence length="793" mass="85834">MARGINKVILVGNVGQDPEVRFMPSGGAVTNLSVATSDSWTDKQTGQRQDRTEWHRVSMFNKLAEIAAALVLAACFEDDRPAGRVKKDAEVSVAAIEKTPQPEPVVSLEDVQNQQPARQSSQSAAQPSTSALSSRDKPSADLCEGLIDDKRRLVVPAMDKPPAGEPYIDPAFGTKVIRISDSAKGEVAKPMYSTIQAWNADESYIILYHTGSATEDPGHHLYDGSSYKHLRRLDIVARDIENVFWHHSDPDILFYLSAYFKYYGQLVRYNVKTNKKTVLASFDQYCGREALPTMGNDVMMQSWDDDTFGFRCNDGAGQETAFIFHPSTGKTYSTPLGEGTSYVPWFAPMPTPSGNLMRLNGDILDATLKNRVHSLDLYEFHSHSSIGQLANGHDALFATAFDPSPGGCDGGPDEGSVSEGHPDKMADQISDAVLDAILKQDKAARVACETMVKTGLVVIAGEVTTSAWVDLENLVRNTVLDIGYDGSDVGFDGATCAVLNGLGKQSPDIAQGVDRTSPEEQGAGDQGLMFGYATNETDVLMPAPITYSHRLVQRQAEVRKSGLLNWLRPDAKSQVTLKYSDGKPVGIDAVVLSTQHSPDVSLSDLQEGVMELILKPVLPAQWLDGCAAENIHINPTGNFVIGGPVGDCGLTGRKIIVDTYGGMARHGGGAFSGKDPSKVDRSAAYAGRYVAKNIVAAGLADKCEIQVSYAIGVARPTSISIETFGTGKVDDRVIEQIVGDVFDLRPYGIVKMLDLVRPIYKKTAAYGHFGREEPEFTWEKTDKVDALRQAAGV</sequence>
<evidence type="ECO:0000256" key="4">
    <source>
        <dbReference type="ARBA" id="ARBA00022679"/>
    </source>
</evidence>
<dbReference type="GO" id="GO:0046872">
    <property type="term" value="F:metal ion binding"/>
    <property type="evidence" value="ECO:0007669"/>
    <property type="project" value="UniProtKB-KW"/>
</dbReference>
<dbReference type="InterPro" id="IPR022629">
    <property type="entry name" value="S-AdoMet_synt_central"/>
</dbReference>
<dbReference type="GO" id="GO:0003697">
    <property type="term" value="F:single-stranded DNA binding"/>
    <property type="evidence" value="ECO:0007669"/>
    <property type="project" value="InterPro"/>
</dbReference>
<keyword evidence="8 12" id="KW-0460">Magnesium</keyword>
<dbReference type="InterPro" id="IPR022630">
    <property type="entry name" value="S-AdoMet_synt_C"/>
</dbReference>
<comment type="function">
    <text evidence="12">Catalyzes the formation of S-adenosylmethionine from methionine and ATP.</text>
</comment>
<dbReference type="InterPro" id="IPR002133">
    <property type="entry name" value="S-AdoMet_synthetase"/>
</dbReference>
<comment type="catalytic activity">
    <reaction evidence="11 12">
        <text>L-methionine + ATP + H2O = S-adenosyl-L-methionine + phosphate + diphosphate</text>
        <dbReference type="Rhea" id="RHEA:21080"/>
        <dbReference type="ChEBI" id="CHEBI:15377"/>
        <dbReference type="ChEBI" id="CHEBI:30616"/>
        <dbReference type="ChEBI" id="CHEBI:33019"/>
        <dbReference type="ChEBI" id="CHEBI:43474"/>
        <dbReference type="ChEBI" id="CHEBI:57844"/>
        <dbReference type="ChEBI" id="CHEBI:59789"/>
        <dbReference type="EC" id="2.5.1.6"/>
    </reaction>
</comment>
<dbReference type="NCBIfam" id="TIGR01034">
    <property type="entry name" value="metK"/>
    <property type="match status" value="1"/>
</dbReference>
<dbReference type="NCBIfam" id="TIGR00621">
    <property type="entry name" value="ssb"/>
    <property type="match status" value="1"/>
</dbReference>